<dbReference type="EMBL" id="CVVU01000044">
    <property type="protein sequence ID" value="CRO20405.1"/>
    <property type="molecule type" value="Genomic_DNA"/>
</dbReference>
<reference evidence="4 7" key="5">
    <citation type="submission" date="2019-01" db="EMBL/GenBank/DDBJ databases">
        <title>The Pseudomonas aeruginosa pan-genome provides new insights on its population structure, horizontal gene transfer and pathogenicity.</title>
        <authorList>
            <person name="Freschi L."/>
            <person name="Vincent A.T."/>
            <person name="Jeukens J."/>
            <person name="Emond-Rheault J.-G."/>
            <person name="Kukavica-Ibrulj I."/>
            <person name="Dupont M.-J."/>
            <person name="Charette S.J."/>
            <person name="Boyle B."/>
            <person name="Levesque R.C."/>
        </authorList>
    </citation>
    <scope>NUCLEOTIDE SEQUENCE [LARGE SCALE GENOMIC DNA]</scope>
    <source>
        <strain evidence="4 7">PA-W36</strain>
    </source>
</reference>
<dbReference type="Proteomes" id="UP000194857">
    <property type="component" value="Unassembled WGS sequence"/>
</dbReference>
<evidence type="ECO:0000313" key="3">
    <source>
        <dbReference type="EMBL" id="OTI62237.1"/>
    </source>
</evidence>
<dbReference type="EMBL" id="NSNE01000022">
    <property type="protein sequence ID" value="RPM06664.1"/>
    <property type="molecule type" value="Genomic_DNA"/>
</dbReference>
<name>A0A069QDX8_PSEAI</name>
<sequence>MSSATVRLDHAALRETLRQLFGLPAGSVIDADQLLAPPAIPFMTLRLESSSLLGKVRREFSASGEQESLLASCESIFRLTWHGPEAHQYLQDARCLLQSGNAGERLRVLKASLLRLTPIENLSVVQDGQALGQARFDLVLAHEHVLLVDLERTAPGQASGGTGGTAS</sequence>
<proteinExistence type="predicted"/>
<dbReference type="Proteomes" id="UP000284767">
    <property type="component" value="Unassembled WGS sequence"/>
</dbReference>
<dbReference type="EMBL" id="NFFZ01000005">
    <property type="protein sequence ID" value="OTI62237.1"/>
    <property type="molecule type" value="Genomic_DNA"/>
</dbReference>
<dbReference type="RefSeq" id="WP_003117116.1">
    <property type="nucleotide sequence ID" value="NZ_AP014839.1"/>
</dbReference>
<gene>
    <name evidence="3" type="ORF">CAZ10_11730</name>
    <name evidence="4" type="ORF">IPC1295_27980</name>
    <name evidence="2" type="ORF">PAERUG_P19_London_7_VIM_2_05_10_01055</name>
</gene>
<reference evidence="5" key="2">
    <citation type="submission" date="2015-06" db="EMBL/GenBank/DDBJ databases">
        <authorList>
            <person name="Radhakrishnan Rajesh"/>
            <person name="Underwood Anthony"/>
            <person name="Al-Shahib Ali"/>
        </authorList>
    </citation>
    <scope>NUCLEOTIDE SEQUENCE [LARGE SCALE GENOMIC DNA]</scope>
    <source>
        <strain evidence="5">P19_London_7_VIM_2_05_10</strain>
    </source>
</reference>
<dbReference type="AlphaFoldDB" id="A0A069QDX8"/>
<organism evidence="2 5">
    <name type="scientific">Pseudomonas aeruginosa</name>
    <dbReference type="NCBI Taxonomy" id="287"/>
    <lineage>
        <taxon>Bacteria</taxon>
        <taxon>Pseudomonadati</taxon>
        <taxon>Pseudomonadota</taxon>
        <taxon>Gammaproteobacteria</taxon>
        <taxon>Pseudomonadales</taxon>
        <taxon>Pseudomonadaceae</taxon>
        <taxon>Pseudomonas</taxon>
    </lineage>
</organism>
<accession>A0A069QDX8</accession>
<evidence type="ECO:0000313" key="4">
    <source>
        <dbReference type="EMBL" id="RPM06664.1"/>
    </source>
</evidence>
<evidence type="ECO:0000313" key="6">
    <source>
        <dbReference type="Proteomes" id="UP000194857"/>
    </source>
</evidence>
<dbReference type="Pfam" id="PF23961">
    <property type="entry name" value="Phage_tail_terminator_9"/>
    <property type="match status" value="1"/>
</dbReference>
<evidence type="ECO:0000313" key="5">
    <source>
        <dbReference type="Proteomes" id="UP000045039"/>
    </source>
</evidence>
<evidence type="ECO:0000313" key="7">
    <source>
        <dbReference type="Proteomes" id="UP000284767"/>
    </source>
</evidence>
<evidence type="ECO:0000259" key="1">
    <source>
        <dbReference type="Pfam" id="PF23961"/>
    </source>
</evidence>
<reference evidence="4 7" key="4">
    <citation type="submission" date="2017-08" db="EMBL/GenBank/DDBJ databases">
        <authorList>
            <person name="Feschi L."/>
            <person name="Jeukens J."/>
            <person name="Emond-Rheault J.-G."/>
            <person name="Kukavica-Ibrulj I."/>
            <person name="Boyle B."/>
            <person name="Levesque R.C."/>
        </authorList>
    </citation>
    <scope>NUCLEOTIDE SEQUENCE [LARGE SCALE GENOMIC DNA]</scope>
    <source>
        <strain evidence="4 7">PA-W36</strain>
    </source>
</reference>
<reference evidence="2" key="1">
    <citation type="submission" date="2015-06" db="EMBL/GenBank/DDBJ databases">
        <authorList>
            <person name="Radhakrishnan R."/>
            <person name="Underwood A."/>
            <person name="Al-Shahib A."/>
        </authorList>
    </citation>
    <scope>NUCLEOTIDE SEQUENCE</scope>
    <source>
        <strain evidence="2">P19_London_7_VIM_2_05_10</strain>
    </source>
</reference>
<dbReference type="InterPro" id="IPR057087">
    <property type="entry name" value="Gp12-like"/>
</dbReference>
<reference evidence="3 6" key="3">
    <citation type="submission" date="2017-05" db="EMBL/GenBank/DDBJ databases">
        <authorList>
            <person name="Song R."/>
            <person name="Chenine A.L."/>
            <person name="Ruprecht R.M."/>
        </authorList>
    </citation>
    <scope>NUCLEOTIDE SEQUENCE [LARGE SCALE GENOMIC DNA]</scope>
    <source>
        <strain evidence="3 6">S567_C10_BS</strain>
    </source>
</reference>
<dbReference type="NCBIfam" id="NF047498">
    <property type="entry name" value="LIC_12616_fam"/>
    <property type="match status" value="1"/>
</dbReference>
<protein>
    <recommendedName>
        <fullName evidence="1">Phage neck terminator protein gp12-like domain-containing protein</fullName>
    </recommendedName>
</protein>
<evidence type="ECO:0000313" key="2">
    <source>
        <dbReference type="EMBL" id="CRO20405.1"/>
    </source>
</evidence>
<comment type="caution">
    <text evidence="2">The sequence shown here is derived from an EMBL/GenBank/DDBJ whole genome shotgun (WGS) entry which is preliminary data.</text>
</comment>
<feature type="domain" description="Phage neck terminator protein gp12-like" evidence="1">
    <location>
        <begin position="12"/>
        <end position="153"/>
    </location>
</feature>
<accession>A0A1S1C3X7</accession>
<dbReference type="Proteomes" id="UP000045039">
    <property type="component" value="Unassembled WGS sequence"/>
</dbReference>